<dbReference type="Proteomes" id="UP000316882">
    <property type="component" value="Unassembled WGS sequence"/>
</dbReference>
<evidence type="ECO:0000313" key="3">
    <source>
        <dbReference type="Proteomes" id="UP000316882"/>
    </source>
</evidence>
<reference evidence="2 3" key="1">
    <citation type="submission" date="2019-06" db="EMBL/GenBank/DDBJ databases">
        <title>Whole genome shotgun sequence of Brevibacillus parabrevis NBRC 12334.</title>
        <authorList>
            <person name="Hosoyama A."/>
            <person name="Uohara A."/>
            <person name="Ohji S."/>
            <person name="Ichikawa N."/>
        </authorList>
    </citation>
    <scope>NUCLEOTIDE SEQUENCE [LARGE SCALE GENOMIC DNA]</scope>
    <source>
        <strain evidence="2 3">NBRC 12334</strain>
    </source>
</reference>
<dbReference type="AlphaFoldDB" id="A0A4Y3PQC0"/>
<dbReference type="Pfam" id="PF00903">
    <property type="entry name" value="Glyoxalase"/>
    <property type="match status" value="1"/>
</dbReference>
<dbReference type="Gene3D" id="3.10.180.10">
    <property type="entry name" value="2,3-Dihydroxybiphenyl 1,2-Dioxygenase, domain 1"/>
    <property type="match status" value="1"/>
</dbReference>
<proteinExistence type="predicted"/>
<organism evidence="2 3">
    <name type="scientific">Brevibacillus parabrevis</name>
    <dbReference type="NCBI Taxonomy" id="54914"/>
    <lineage>
        <taxon>Bacteria</taxon>
        <taxon>Bacillati</taxon>
        <taxon>Bacillota</taxon>
        <taxon>Bacilli</taxon>
        <taxon>Bacillales</taxon>
        <taxon>Paenibacillaceae</taxon>
        <taxon>Brevibacillus</taxon>
    </lineage>
</organism>
<dbReference type="GeneID" id="87614357"/>
<name>A0A4Y3PQC0_BREPA</name>
<comment type="caution">
    <text evidence="2">The sequence shown here is derived from an EMBL/GenBank/DDBJ whole genome shotgun (WGS) entry which is preliminary data.</text>
</comment>
<dbReference type="RefSeq" id="WP_122963190.1">
    <property type="nucleotide sequence ID" value="NZ_BJMH01000014.1"/>
</dbReference>
<sequence length="143" mass="15839">MSDFYIMPMFVKLEVKSVEESTKWYREALGFSSVFELPGGDGSVVMAHLRGTKYQDILLIQNKTAPSPANSGGVVIHFSTNDIDSLDQKVRAKNAEIIEGPVIRPWNAREIVIKDLDGYVIAFSSQIDGSKAFDEVMDGIQLP</sequence>
<accession>A0A4Y3PQC0</accession>
<dbReference type="SUPFAM" id="SSF54593">
    <property type="entry name" value="Glyoxalase/Bleomycin resistance protein/Dihydroxybiphenyl dioxygenase"/>
    <property type="match status" value="1"/>
</dbReference>
<evidence type="ECO:0000313" key="2">
    <source>
        <dbReference type="EMBL" id="GEB33578.1"/>
    </source>
</evidence>
<dbReference type="PROSITE" id="PS51819">
    <property type="entry name" value="VOC"/>
    <property type="match status" value="1"/>
</dbReference>
<gene>
    <name evidence="2" type="ORF">BPA01_31580</name>
</gene>
<dbReference type="EMBL" id="BJMH01000014">
    <property type="protein sequence ID" value="GEB33578.1"/>
    <property type="molecule type" value="Genomic_DNA"/>
</dbReference>
<protein>
    <submittedName>
        <fullName evidence="2">Bleomycin resistance family protein</fullName>
    </submittedName>
</protein>
<feature type="domain" description="VOC" evidence="1">
    <location>
        <begin position="7"/>
        <end position="126"/>
    </location>
</feature>
<dbReference type="CDD" id="cd06587">
    <property type="entry name" value="VOC"/>
    <property type="match status" value="1"/>
</dbReference>
<keyword evidence="3" id="KW-1185">Reference proteome</keyword>
<dbReference type="InterPro" id="IPR037523">
    <property type="entry name" value="VOC_core"/>
</dbReference>
<dbReference type="InterPro" id="IPR004360">
    <property type="entry name" value="Glyas_Fos-R_dOase_dom"/>
</dbReference>
<dbReference type="InterPro" id="IPR029068">
    <property type="entry name" value="Glyas_Bleomycin-R_OHBP_Dase"/>
</dbReference>
<evidence type="ECO:0000259" key="1">
    <source>
        <dbReference type="PROSITE" id="PS51819"/>
    </source>
</evidence>